<dbReference type="FunFam" id="1.20.900.10:FF:000053">
    <property type="entry name" value="Rho guanyl nucleotide exchange factor, putative"/>
    <property type="match status" value="1"/>
</dbReference>
<dbReference type="Pfam" id="PF02902">
    <property type="entry name" value="Peptidase_C48"/>
    <property type="match status" value="1"/>
</dbReference>
<feature type="compositionally biased region" description="Polar residues" evidence="11">
    <location>
        <begin position="865"/>
        <end position="891"/>
    </location>
</feature>
<feature type="domain" description="Ubiquitin-like protease family profile" evidence="13">
    <location>
        <begin position="1950"/>
        <end position="2111"/>
    </location>
</feature>
<dbReference type="SMART" id="SM00325">
    <property type="entry name" value="RhoGEF"/>
    <property type="match status" value="1"/>
</dbReference>
<evidence type="ECO:0000256" key="7">
    <source>
        <dbReference type="ARBA" id="ARBA00022801"/>
    </source>
</evidence>
<dbReference type="GO" id="GO:0006508">
    <property type="term" value="P:proteolysis"/>
    <property type="evidence" value="ECO:0007669"/>
    <property type="project" value="UniProtKB-KW"/>
</dbReference>
<feature type="compositionally biased region" description="Low complexity" evidence="11">
    <location>
        <begin position="208"/>
        <end position="229"/>
    </location>
</feature>
<dbReference type="PROSITE" id="PS50010">
    <property type="entry name" value="DH_2"/>
    <property type="match status" value="1"/>
</dbReference>
<feature type="compositionally biased region" description="Pro residues" evidence="11">
    <location>
        <begin position="1082"/>
        <end position="1095"/>
    </location>
</feature>
<protein>
    <recommendedName>
        <fullName evidence="4">Dynamin-binding protein</fullName>
    </recommendedName>
    <alternativeName>
        <fullName evidence="10">Scaffold protein Tuba</fullName>
    </alternativeName>
</protein>
<feature type="compositionally biased region" description="Polar residues" evidence="11">
    <location>
        <begin position="1140"/>
        <end position="1169"/>
    </location>
</feature>
<feature type="region of interest" description="Disordered" evidence="11">
    <location>
        <begin position="1135"/>
        <end position="1192"/>
    </location>
</feature>
<name>A0A2J5HF03_9EURO</name>
<dbReference type="GO" id="GO:0031991">
    <property type="term" value="P:regulation of actomyosin contractile ring contraction"/>
    <property type="evidence" value="ECO:0007669"/>
    <property type="project" value="TreeGrafter"/>
</dbReference>
<evidence type="ECO:0000259" key="13">
    <source>
        <dbReference type="PROSITE" id="PS50600"/>
    </source>
</evidence>
<dbReference type="PROSITE" id="PS00741">
    <property type="entry name" value="DH_1"/>
    <property type="match status" value="1"/>
</dbReference>
<keyword evidence="9" id="KW-0965">Cell junction</keyword>
<feature type="compositionally biased region" description="Polar residues" evidence="11">
    <location>
        <begin position="147"/>
        <end position="168"/>
    </location>
</feature>
<feature type="compositionally biased region" description="Polar residues" evidence="11">
    <location>
        <begin position="727"/>
        <end position="742"/>
    </location>
</feature>
<dbReference type="SUPFAM" id="SSF103657">
    <property type="entry name" value="BAR/IMD domain-like"/>
    <property type="match status" value="1"/>
</dbReference>
<dbReference type="InterPro" id="IPR035899">
    <property type="entry name" value="DBL_dom_sf"/>
</dbReference>
<dbReference type="FunFam" id="3.40.395.10:FF:000008">
    <property type="entry name" value="Ulp1 protease family protein"/>
    <property type="match status" value="1"/>
</dbReference>
<dbReference type="GO" id="GO:0005085">
    <property type="term" value="F:guanyl-nucleotide exchange factor activity"/>
    <property type="evidence" value="ECO:0007669"/>
    <property type="project" value="UniProtKB-KW"/>
</dbReference>
<keyword evidence="7" id="KW-0378">Hydrolase</keyword>
<dbReference type="PROSITE" id="PS50600">
    <property type="entry name" value="ULP_PROTEASE"/>
    <property type="match status" value="1"/>
</dbReference>
<feature type="region of interest" description="Disordered" evidence="11">
    <location>
        <begin position="964"/>
        <end position="983"/>
    </location>
</feature>
<dbReference type="GO" id="GO:0035556">
    <property type="term" value="P:intracellular signal transduction"/>
    <property type="evidence" value="ECO:0007669"/>
    <property type="project" value="InterPro"/>
</dbReference>
<feature type="compositionally biased region" description="Polar residues" evidence="11">
    <location>
        <begin position="1699"/>
        <end position="1720"/>
    </location>
</feature>
<keyword evidence="16" id="KW-1185">Reference proteome</keyword>
<feature type="compositionally biased region" description="Pro residues" evidence="11">
    <location>
        <begin position="623"/>
        <end position="639"/>
    </location>
</feature>
<comment type="similarity">
    <text evidence="3">Belongs to the peptidase C48 family.</text>
</comment>
<evidence type="ECO:0000256" key="6">
    <source>
        <dbReference type="ARBA" id="ARBA00022670"/>
    </source>
</evidence>
<feature type="region of interest" description="Disordered" evidence="11">
    <location>
        <begin position="1699"/>
        <end position="1803"/>
    </location>
</feature>
<dbReference type="EMBL" id="KZ559648">
    <property type="protein sequence ID" value="PLN75455.1"/>
    <property type="molecule type" value="Genomic_DNA"/>
</dbReference>
<sequence>MSGGNVEHVSCFLDSNDNALHLPRQPSPIPADAFEDALSQIPLEASLLAPSAPPPVLRPSTTYPPPPGLTESRPCDASPTLHPEPVDVQLRSFSPDPDDFYRTHPPASIPGDDIAVDSASAFMVGTSNSVAVDRYPTQYQRVASEPTSFFDTNGNGVQYRSVSDSSQGPFKPEPAKSPLAGAVTGRARQASFKDLVNKFNTNVDEVLPRPSATPSRSRNPSRAPSPASPIDGHARARALSHRRETLESSTRRHPLLRGQSAGLPGQEPLTLVPPPLRTQDLDAPSPADWDTNNARLRRPHLVGERLAVDTNVWDREPLGLSPLQRRGSEGTIPSPHPATLDLPSGRSPLTPTAWYLGRTPFLEEVTTGTTANSHRRARSDLVGNWPGGPAAPAVDSHMAIPLPLPMDARTPPESPHSKSRIPISAHRLSSPCSSSDSSPTAKTIPPPWGARAAAAPVPLPPRGISRLPKPAPTPPRVRESNEGPPSFATSPLAKRPVTRDRQRHPAPHRGPLPDPYITADGPKKSPPLRSSRPRHPVSRTEPPHKPRSKVVETVSNLQRQINRDHEPRSTRPRERRLPELGHVDFATRRQRIQQAFNRTVQENERKAEKAAELRRNAQAQQPKGPPPPRPAAPERPASPPAETESPRALDDSATVIEDAAEASPEETTPPRVVPGLTDAELPPPLRVETHFAPQAPISRSVEPLTAMDSPTLGRPDVAGHPPERAPTSASAAVTPESATTRGTAFDPEPQTELSRQTLHESHRTLLSQIMQIRESSPSSSSCDDRDCSFSDNEDKESIPIMLPDDPLGCDASVGSSDYRQLRTHYPPHDDRMANALVNRWSISSWSSSLRNQNSTDDQCEGSGDDLSQLQPCTEDSEPATQSCSAFSSTPPSVAGDRRSQNLSVPTHPPSETKPDSGLQTHPWDHSRSASLAKLGGWDSKRVTQLYFEELARGRGHRLPIPAAHTSVDAGKRADGRTDSLTDDPVLVSNADGIPSSNRQAHTASLILRDDWEHASPSIMDWMQIAAEESSSPQEHRGAKADVEPTPRLVAPNSRQPCSDEADGSPGQADDAQSPRTLDAPDARPPLPPYEPPPPPTEHEENGTAIISQPLPPHPYVLPSARRSLESQSATIFSPLDPVQSIGSSENSLQRLETTASPQALHSSATSLAPSASEPAPDVVKSPSPEQRQLKKRRHVIKELVDTEYTFGRDMKVVDDIYKGTSSSCLDLSTDDVKILFANSDQVVQFSVAFQDTLKEAAKSVYVMPKSQRWSSRRNGRNRNSVKSDHDALTGSPASDVEKDRATSIGRAFVTHVETMEKVYSDYLKNHDAANKKLQTLQRNPKVAIWLKECREWASDLTAAWDLDSLLVKPVQRILKYPLLLSELLDSTPEDHPDRAYLMNALDEVTKISVRINEMKKRADLVGQVVGRKRKESDVRTGLSKAFGRRTEKFRQQVGLSDLFEDKEYDALSQKFGDNFFQLQVVMRDAETYTQEAQSSMDRFTEYVAAIEAFIDVSSTNYSELEGKWRDLKVTVQDIMALTLPEHLGIVRKSVIDPMVTLLKLHEGPQRVMKKRDKRLMDYARFKGAKERGDKPDKKTVEQGEQFVALNETLKDELPKLYSLTAKLMEACLKNFLQIQTTWFSVLQTKLGPLVESFPEDVQKVVMDWTATFNFAEAQVSSLGICNGSLLAESLNMVNFNTPSTGATISSPRRPSTVNSASTRMGSAMEESPKASHDFGSGIRPFQSPSIDGQSLVSHERHRADSTFSGRAAPETPEIPHSQALQQITSPSSKSAPQSISNAESFPSLPRLSLDSPFLADMIGNATDGVPAPEENPTSPGGRYSGFFSSAMPMSDSPQEEKTGEIDHTKEPPAVLFLAASIYEFNIDRARREAGYPYLTYVPGEIFDVIAEKGELWLAKNQDDSTGQVGDGGLGRLQKRMRRFGDSLNPDDAYLSLTREDMQSLKNDWLTDNIISFWEEYLEREFLVQYKSSNIVLLRPSMSFMILQTPNPHSLREALPDFTQTTHVFLPINDCRNVTEAEGGTHWSLLLISIVDGIAFHYDSLPPGNYWEARTVTSKFGALLNRPIRFVHLEDSPMQENGSDCGVFVCLSMRHLLLKRLLTANASEKVSMSLGGRKVDARSGRKEIAKIIEGFRKEGERRRSYAPFPHSQVSAPQGTNLTVRPALNDLNDWRAVLARMASKKRTEKTRKQYRDSYRRFIHITVFLYHFWF</sequence>
<evidence type="ECO:0000256" key="5">
    <source>
        <dbReference type="ARBA" id="ARBA00022658"/>
    </source>
</evidence>
<evidence type="ECO:0000256" key="10">
    <source>
        <dbReference type="ARBA" id="ARBA00032587"/>
    </source>
</evidence>
<dbReference type="PANTHER" id="PTHR22834:SF20">
    <property type="entry name" value="SH3 DOMAIN-CONTAINING PROTEIN"/>
    <property type="match status" value="1"/>
</dbReference>
<feature type="compositionally biased region" description="Basic and acidic residues" evidence="11">
    <location>
        <begin position="1033"/>
        <end position="1044"/>
    </location>
</feature>
<evidence type="ECO:0000256" key="11">
    <source>
        <dbReference type="SAM" id="MobiDB-lite"/>
    </source>
</evidence>
<keyword evidence="8" id="KW-0788">Thiol protease</keyword>
<evidence type="ECO:0000256" key="8">
    <source>
        <dbReference type="ARBA" id="ARBA00022807"/>
    </source>
</evidence>
<dbReference type="InterPro" id="IPR003653">
    <property type="entry name" value="Peptidase_C48_C"/>
</dbReference>
<feature type="region of interest" description="Disordered" evidence="11">
    <location>
        <begin position="203"/>
        <end position="293"/>
    </location>
</feature>
<dbReference type="InterPro" id="IPR001331">
    <property type="entry name" value="GDS_CDC24_CS"/>
</dbReference>
<dbReference type="GO" id="GO:0000338">
    <property type="term" value="P:protein deneddylation"/>
    <property type="evidence" value="ECO:0007669"/>
    <property type="project" value="UniProtKB-ARBA"/>
</dbReference>
<organism evidence="15 16">
    <name type="scientific">Aspergillus taichungensis</name>
    <dbReference type="NCBI Taxonomy" id="482145"/>
    <lineage>
        <taxon>Eukaryota</taxon>
        <taxon>Fungi</taxon>
        <taxon>Dikarya</taxon>
        <taxon>Ascomycota</taxon>
        <taxon>Pezizomycotina</taxon>
        <taxon>Eurotiomycetes</taxon>
        <taxon>Eurotiomycetidae</taxon>
        <taxon>Eurotiales</taxon>
        <taxon>Aspergillaceae</taxon>
        <taxon>Aspergillus</taxon>
        <taxon>Aspergillus subgen. Circumdati</taxon>
    </lineage>
</organism>
<evidence type="ECO:0000256" key="1">
    <source>
        <dbReference type="ARBA" id="ARBA00004282"/>
    </source>
</evidence>
<dbReference type="OrthoDB" id="10256089at2759"/>
<dbReference type="FunFam" id="1.20.1270.60:FF:000083">
    <property type="entry name" value="Rho guanyl nucleotide exchange factor, putative"/>
    <property type="match status" value="1"/>
</dbReference>
<evidence type="ECO:0000256" key="4">
    <source>
        <dbReference type="ARBA" id="ARBA00018186"/>
    </source>
</evidence>
<accession>A0A2J5HF03</accession>
<evidence type="ECO:0000259" key="12">
    <source>
        <dbReference type="PROSITE" id="PS50010"/>
    </source>
</evidence>
<dbReference type="Proteomes" id="UP000235023">
    <property type="component" value="Unassembled WGS sequence"/>
</dbReference>
<feature type="region of interest" description="Disordered" evidence="11">
    <location>
        <begin position="147"/>
        <end position="185"/>
    </location>
</feature>
<dbReference type="InterPro" id="IPR038765">
    <property type="entry name" value="Papain-like_cys_pep_sf"/>
</dbReference>
<dbReference type="Gene3D" id="3.40.395.10">
    <property type="entry name" value="Adenoviral Proteinase, Chain A"/>
    <property type="match status" value="1"/>
</dbReference>
<dbReference type="InterPro" id="IPR027267">
    <property type="entry name" value="AH/BAR_dom_sf"/>
</dbReference>
<dbReference type="GO" id="GO:0019784">
    <property type="term" value="F:deNEDDylase activity"/>
    <property type="evidence" value="ECO:0007669"/>
    <property type="project" value="UniProtKB-ARBA"/>
</dbReference>
<dbReference type="Gene3D" id="1.20.1270.60">
    <property type="entry name" value="Arfaptin homology (AH) domain/BAR domain"/>
    <property type="match status" value="1"/>
</dbReference>
<feature type="region of interest" description="Disordered" evidence="11">
    <location>
        <begin position="1027"/>
        <end position="1118"/>
    </location>
</feature>
<feature type="domain" description="DH" evidence="12">
    <location>
        <begin position="1191"/>
        <end position="1414"/>
    </location>
</feature>
<feature type="region of interest" description="Disordered" evidence="11">
    <location>
        <begin position="850"/>
        <end position="924"/>
    </location>
</feature>
<evidence type="ECO:0000256" key="2">
    <source>
        <dbReference type="ARBA" id="ARBA00004348"/>
    </source>
</evidence>
<keyword evidence="6" id="KW-0645">Protease</keyword>
<feature type="region of interest" description="Disordered" evidence="11">
    <location>
        <begin position="49"/>
        <end position="84"/>
    </location>
</feature>
<evidence type="ECO:0000313" key="16">
    <source>
        <dbReference type="Proteomes" id="UP000235023"/>
    </source>
</evidence>
<feature type="compositionally biased region" description="Polar residues" evidence="11">
    <location>
        <begin position="1742"/>
        <end position="1752"/>
    </location>
</feature>
<feature type="compositionally biased region" description="Basic and acidic residues" evidence="11">
    <location>
        <begin position="1854"/>
        <end position="1865"/>
    </location>
</feature>
<feature type="region of interest" description="Disordered" evidence="11">
    <location>
        <begin position="1264"/>
        <end position="1299"/>
    </location>
</feature>
<evidence type="ECO:0000313" key="15">
    <source>
        <dbReference type="EMBL" id="PLN75455.1"/>
    </source>
</evidence>
<feature type="compositionally biased region" description="Basic and acidic residues" evidence="11">
    <location>
        <begin position="561"/>
        <end position="587"/>
    </location>
</feature>
<dbReference type="CDD" id="cd07589">
    <property type="entry name" value="BAR_DNMBP"/>
    <property type="match status" value="1"/>
</dbReference>
<feature type="compositionally biased region" description="Basic and acidic residues" evidence="11">
    <location>
        <begin position="601"/>
        <end position="615"/>
    </location>
</feature>
<dbReference type="Pfam" id="PF00621">
    <property type="entry name" value="RhoGEF"/>
    <property type="match status" value="1"/>
</dbReference>
<comment type="subcellular location">
    <subcellularLocation>
        <location evidence="1">Cell junction</location>
    </subcellularLocation>
    <subcellularLocation>
        <location evidence="2">Golgi apparatus</location>
        <location evidence="2">Golgi stack</location>
    </subcellularLocation>
</comment>
<feature type="region of interest" description="Disordered" evidence="11">
    <location>
        <begin position="367"/>
        <end position="814"/>
    </location>
</feature>
<dbReference type="CDD" id="cd00160">
    <property type="entry name" value="RhoGEF"/>
    <property type="match status" value="1"/>
</dbReference>
<dbReference type="PROSITE" id="PS51021">
    <property type="entry name" value="BAR"/>
    <property type="match status" value="1"/>
</dbReference>
<proteinExistence type="inferred from homology"/>
<dbReference type="InterPro" id="IPR051492">
    <property type="entry name" value="Dynamin-Rho_GEF"/>
</dbReference>
<gene>
    <name evidence="15" type="ORF">BDW42DRAFT_189246</name>
</gene>
<feature type="compositionally biased region" description="Low complexity" evidence="11">
    <location>
        <begin position="429"/>
        <end position="439"/>
    </location>
</feature>
<dbReference type="PANTHER" id="PTHR22834">
    <property type="entry name" value="NUCLEAR FUSION PROTEIN FUS2"/>
    <property type="match status" value="1"/>
</dbReference>
<evidence type="ECO:0000256" key="3">
    <source>
        <dbReference type="ARBA" id="ARBA00005234"/>
    </source>
</evidence>
<feature type="compositionally biased region" description="Pro residues" evidence="11">
    <location>
        <begin position="51"/>
        <end position="68"/>
    </location>
</feature>
<reference evidence="16" key="1">
    <citation type="submission" date="2017-12" db="EMBL/GenBank/DDBJ databases">
        <authorList>
            <consortium name="DOE Joint Genome Institute"/>
            <person name="Mondo S.J."/>
            <person name="Kjaerbolling I."/>
            <person name="Vesth T.C."/>
            <person name="Frisvad J.C."/>
            <person name="Nybo J.L."/>
            <person name="Theobald S."/>
            <person name="Kuo A."/>
            <person name="Bowyer P."/>
            <person name="Matsuda Y."/>
            <person name="Lyhne E.K."/>
            <person name="Kogle M.E."/>
            <person name="Clum A."/>
            <person name="Lipzen A."/>
            <person name="Salamov A."/>
            <person name="Ngan C.Y."/>
            <person name="Daum C."/>
            <person name="Chiniquy J."/>
            <person name="Barry K."/>
            <person name="LaButti K."/>
            <person name="Haridas S."/>
            <person name="Simmons B.A."/>
            <person name="Magnuson J.K."/>
            <person name="Mortensen U.H."/>
            <person name="Larsen T.O."/>
            <person name="Grigoriev I.V."/>
            <person name="Baker S.E."/>
            <person name="Andersen M.R."/>
            <person name="Nordberg H.P."/>
            <person name="Cantor M.N."/>
            <person name="Hua S.X."/>
        </authorList>
    </citation>
    <scope>NUCLEOTIDE SEQUENCE [LARGE SCALE GENOMIC DNA]</scope>
    <source>
        <strain evidence="16">IBT 19404</strain>
    </source>
</reference>
<feature type="compositionally biased region" description="Basic and acidic residues" evidence="11">
    <location>
        <begin position="969"/>
        <end position="979"/>
    </location>
</feature>
<feature type="compositionally biased region" description="Basic and acidic residues" evidence="11">
    <location>
        <begin position="241"/>
        <end position="250"/>
    </location>
</feature>
<dbReference type="GO" id="GO:0005795">
    <property type="term" value="C:Golgi stack"/>
    <property type="evidence" value="ECO:0007669"/>
    <property type="project" value="UniProtKB-SubCell"/>
</dbReference>
<dbReference type="InterPro" id="IPR000219">
    <property type="entry name" value="DH_dom"/>
</dbReference>
<keyword evidence="5" id="KW-0344">Guanine-nucleotide releasing factor</keyword>
<dbReference type="SUPFAM" id="SSF54001">
    <property type="entry name" value="Cysteine proteinases"/>
    <property type="match status" value="1"/>
</dbReference>
<dbReference type="InterPro" id="IPR004148">
    <property type="entry name" value="BAR_dom"/>
</dbReference>
<dbReference type="SUPFAM" id="SSF48065">
    <property type="entry name" value="DBL homology domain (DH-domain)"/>
    <property type="match status" value="1"/>
</dbReference>
<dbReference type="GO" id="GO:0008234">
    <property type="term" value="F:cysteine-type peptidase activity"/>
    <property type="evidence" value="ECO:0007669"/>
    <property type="project" value="UniProtKB-KW"/>
</dbReference>
<evidence type="ECO:0000259" key="14">
    <source>
        <dbReference type="PROSITE" id="PS51021"/>
    </source>
</evidence>
<feature type="compositionally biased region" description="Low complexity" evidence="11">
    <location>
        <begin position="1785"/>
        <end position="1796"/>
    </location>
</feature>
<feature type="domain" description="BAR" evidence="14">
    <location>
        <begin position="1449"/>
        <end position="1659"/>
    </location>
</feature>
<feature type="region of interest" description="Disordered" evidence="11">
    <location>
        <begin position="319"/>
        <end position="346"/>
    </location>
</feature>
<feature type="compositionally biased region" description="Polar residues" evidence="11">
    <location>
        <begin position="764"/>
        <end position="774"/>
    </location>
</feature>
<dbReference type="Gene3D" id="1.20.900.10">
    <property type="entry name" value="Dbl homology (DH) domain"/>
    <property type="match status" value="1"/>
</dbReference>
<feature type="region of interest" description="Disordered" evidence="11">
    <location>
        <begin position="1819"/>
        <end position="1865"/>
    </location>
</feature>
<dbReference type="GO" id="GO:0032955">
    <property type="term" value="P:regulation of division septum assembly"/>
    <property type="evidence" value="ECO:0007669"/>
    <property type="project" value="TreeGrafter"/>
</dbReference>
<evidence type="ECO:0000256" key="9">
    <source>
        <dbReference type="ARBA" id="ARBA00022949"/>
    </source>
</evidence>